<proteinExistence type="inferred from homology"/>
<dbReference type="Pfam" id="PF00682">
    <property type="entry name" value="HMGL-like"/>
    <property type="match status" value="1"/>
</dbReference>
<dbReference type="InterPro" id="IPR000891">
    <property type="entry name" value="PYR_CT"/>
</dbReference>
<accession>A0A9D6V4F7</accession>
<dbReference type="PANTHER" id="PTHR42738">
    <property type="entry name" value="HYDROXYMETHYLGLUTARYL-COA LYASE"/>
    <property type="match status" value="1"/>
</dbReference>
<keyword evidence="2" id="KW-0479">Metal-binding</keyword>
<dbReference type="GO" id="GO:0046872">
    <property type="term" value="F:metal ion binding"/>
    <property type="evidence" value="ECO:0007669"/>
    <property type="project" value="UniProtKB-KW"/>
</dbReference>
<evidence type="ECO:0000256" key="1">
    <source>
        <dbReference type="ARBA" id="ARBA00009405"/>
    </source>
</evidence>
<dbReference type="InterPro" id="IPR013785">
    <property type="entry name" value="Aldolase_TIM"/>
</dbReference>
<organism evidence="5 6">
    <name type="scientific">Desulfomonile tiedjei</name>
    <dbReference type="NCBI Taxonomy" id="2358"/>
    <lineage>
        <taxon>Bacteria</taxon>
        <taxon>Pseudomonadati</taxon>
        <taxon>Thermodesulfobacteriota</taxon>
        <taxon>Desulfomonilia</taxon>
        <taxon>Desulfomonilales</taxon>
        <taxon>Desulfomonilaceae</taxon>
        <taxon>Desulfomonile</taxon>
    </lineage>
</organism>
<dbReference type="PROSITE" id="PS50991">
    <property type="entry name" value="PYR_CT"/>
    <property type="match status" value="1"/>
</dbReference>
<comment type="similarity">
    <text evidence="1">Belongs to the HMG-CoA lyase family.</text>
</comment>
<dbReference type="EMBL" id="JACRDE010000467">
    <property type="protein sequence ID" value="MBI5251359.1"/>
    <property type="molecule type" value="Genomic_DNA"/>
</dbReference>
<dbReference type="GO" id="GO:0046951">
    <property type="term" value="P:ketone body biosynthetic process"/>
    <property type="evidence" value="ECO:0007669"/>
    <property type="project" value="TreeGrafter"/>
</dbReference>
<sequence>MAVEDKYILLQEVGPRDGLQNEHRILTVANRVELVEELLDAGLRRIQIGSFVSPRLVPQMAGTDELWRRLRKRPEVRYSVLTLNARGLDLALRARIPHVEIYASASETHSIKNAGASAEDSLRSCAIMIESAIAEGVGVTAGVMCAFGCFFEGAMPLDKIVAMVARFQEKLPLEIGLADTSGMADPSTIRTTIQAVSREVPVESITLHLHDTRGLGIQNMIAAVELGVRRFDTSLGGLGGCPFIPGAPGNISTERAVETLHSMEFETGVNAGRIASVWEKTRKALGR</sequence>
<dbReference type="CDD" id="cd07938">
    <property type="entry name" value="DRE_TIM_HMGL"/>
    <property type="match status" value="1"/>
</dbReference>
<reference evidence="5" key="1">
    <citation type="submission" date="2020-07" db="EMBL/GenBank/DDBJ databases">
        <title>Huge and variable diversity of episymbiotic CPR bacteria and DPANN archaea in groundwater ecosystems.</title>
        <authorList>
            <person name="He C.Y."/>
            <person name="Keren R."/>
            <person name="Whittaker M."/>
            <person name="Farag I.F."/>
            <person name="Doudna J."/>
            <person name="Cate J.H.D."/>
            <person name="Banfield J.F."/>
        </authorList>
    </citation>
    <scope>NUCLEOTIDE SEQUENCE</scope>
    <source>
        <strain evidence="5">NC_groundwater_1664_Pr3_B-0.1um_52_9</strain>
    </source>
</reference>
<dbReference type="PANTHER" id="PTHR42738:SF7">
    <property type="entry name" value="HYDROXYMETHYLGLUTARYL-COA LYASE"/>
    <property type="match status" value="1"/>
</dbReference>
<comment type="caution">
    <text evidence="5">The sequence shown here is derived from an EMBL/GenBank/DDBJ whole genome shotgun (WGS) entry which is preliminary data.</text>
</comment>
<evidence type="ECO:0000256" key="2">
    <source>
        <dbReference type="ARBA" id="ARBA00022723"/>
    </source>
</evidence>
<evidence type="ECO:0000313" key="5">
    <source>
        <dbReference type="EMBL" id="MBI5251359.1"/>
    </source>
</evidence>
<keyword evidence="3 5" id="KW-0456">Lyase</keyword>
<dbReference type="GO" id="GO:0006552">
    <property type="term" value="P:L-leucine catabolic process"/>
    <property type="evidence" value="ECO:0007669"/>
    <property type="project" value="TreeGrafter"/>
</dbReference>
<evidence type="ECO:0000313" key="6">
    <source>
        <dbReference type="Proteomes" id="UP000807825"/>
    </source>
</evidence>
<gene>
    <name evidence="5" type="ORF">HY912_17865</name>
</gene>
<feature type="domain" description="Pyruvate carboxyltransferase" evidence="4">
    <location>
        <begin position="8"/>
        <end position="275"/>
    </location>
</feature>
<evidence type="ECO:0000256" key="3">
    <source>
        <dbReference type="ARBA" id="ARBA00023239"/>
    </source>
</evidence>
<dbReference type="Proteomes" id="UP000807825">
    <property type="component" value="Unassembled WGS sequence"/>
</dbReference>
<protein>
    <submittedName>
        <fullName evidence="5">Hydroxymethylglutaryl-CoA lyase</fullName>
    </submittedName>
</protein>
<dbReference type="GO" id="GO:0004419">
    <property type="term" value="F:hydroxymethylglutaryl-CoA lyase activity"/>
    <property type="evidence" value="ECO:0007669"/>
    <property type="project" value="TreeGrafter"/>
</dbReference>
<dbReference type="Gene3D" id="3.20.20.70">
    <property type="entry name" value="Aldolase class I"/>
    <property type="match status" value="1"/>
</dbReference>
<dbReference type="AlphaFoldDB" id="A0A9D6V4F7"/>
<dbReference type="InterPro" id="IPR043594">
    <property type="entry name" value="HMGL"/>
</dbReference>
<dbReference type="SUPFAM" id="SSF51569">
    <property type="entry name" value="Aldolase"/>
    <property type="match status" value="1"/>
</dbReference>
<dbReference type="NCBIfam" id="NF004283">
    <property type="entry name" value="PRK05692.1"/>
    <property type="match status" value="1"/>
</dbReference>
<evidence type="ECO:0000259" key="4">
    <source>
        <dbReference type="PROSITE" id="PS50991"/>
    </source>
</evidence>
<name>A0A9D6V4F7_9BACT</name>